<dbReference type="GO" id="GO:0004622">
    <property type="term" value="F:phosphatidylcholine lysophospholipase activity"/>
    <property type="evidence" value="ECO:0007669"/>
    <property type="project" value="TreeGrafter"/>
</dbReference>
<evidence type="ECO:0000313" key="2">
    <source>
        <dbReference type="EMBL" id="APU16443.1"/>
    </source>
</evidence>
<evidence type="ECO:0000313" key="3">
    <source>
        <dbReference type="Proteomes" id="UP000185511"/>
    </source>
</evidence>
<dbReference type="InterPro" id="IPR013830">
    <property type="entry name" value="SGNH_hydro"/>
</dbReference>
<gene>
    <name evidence="2" type="ORF">UA74_22125</name>
</gene>
<dbReference type="InterPro" id="IPR036514">
    <property type="entry name" value="SGNH_hydro_sf"/>
</dbReference>
<dbReference type="InterPro" id="IPR051532">
    <property type="entry name" value="Ester_Hydrolysis_Enzymes"/>
</dbReference>
<dbReference type="PANTHER" id="PTHR30383:SF5">
    <property type="entry name" value="SGNH HYDROLASE-TYPE ESTERASE DOMAIN-CONTAINING PROTEIN"/>
    <property type="match status" value="1"/>
</dbReference>
<reference evidence="3" key="1">
    <citation type="submission" date="2016-06" db="EMBL/GenBank/DDBJ databases">
        <title>Complete genome sequence of Actinoalloteichus fjordicus DSM 46855 (=ADI127-17), type strain of the new species Actinoalloteichus fjordicus.</title>
        <authorList>
            <person name="Ruckert C."/>
            <person name="Nouioui I."/>
            <person name="Willmese J."/>
            <person name="van Wezel G."/>
            <person name="Klenk H.-P."/>
            <person name="Kalinowski J."/>
            <person name="Zotchev S.B."/>
        </authorList>
    </citation>
    <scope>NUCLEOTIDE SEQUENCE [LARGE SCALE GENOMIC DNA]</scope>
    <source>
        <strain evidence="3">ADI127-7</strain>
    </source>
</reference>
<proteinExistence type="predicted"/>
<dbReference type="Proteomes" id="UP000185511">
    <property type="component" value="Chromosome"/>
</dbReference>
<dbReference type="AlphaFoldDB" id="A0AAC9LEF7"/>
<evidence type="ECO:0000259" key="1">
    <source>
        <dbReference type="Pfam" id="PF13472"/>
    </source>
</evidence>
<dbReference type="KEGG" id="acad:UA74_22125"/>
<sequence length="220" mass="23206">MSVDGRRIRTALAHGTPLDWVFTGDSIVAAVHWTGVERGYVELFTEWLRYTSARRADVVINTAVSGWRIPALRAALDHAVLRFSPDVVVIGLGTNDAREGAVGLADFRRDYGAVIQRIHEQGGAVVLQTPPGVSSSAVQAPSIAAYAAAVRALAAEHGCLLVDHHATWTAPTARLDEWLADPIHPGGAGHRVLADTLIDTLRSGGPSGADQAADSAPSGR</sequence>
<keyword evidence="3" id="KW-1185">Reference proteome</keyword>
<accession>A0AAC9LEF7</accession>
<name>A0AAC9LEF7_9PSEU</name>
<dbReference type="EMBL" id="CP016076">
    <property type="protein sequence ID" value="APU16443.1"/>
    <property type="molecule type" value="Genomic_DNA"/>
</dbReference>
<dbReference type="SUPFAM" id="SSF52266">
    <property type="entry name" value="SGNH hydrolase"/>
    <property type="match status" value="1"/>
</dbReference>
<feature type="domain" description="SGNH hydrolase-type esterase" evidence="1">
    <location>
        <begin position="22"/>
        <end position="192"/>
    </location>
</feature>
<dbReference type="PANTHER" id="PTHR30383">
    <property type="entry name" value="THIOESTERASE 1/PROTEASE 1/LYSOPHOSPHOLIPASE L1"/>
    <property type="match status" value="1"/>
</dbReference>
<organism evidence="2 3">
    <name type="scientific">Actinoalloteichus fjordicus</name>
    <dbReference type="NCBI Taxonomy" id="1612552"/>
    <lineage>
        <taxon>Bacteria</taxon>
        <taxon>Bacillati</taxon>
        <taxon>Actinomycetota</taxon>
        <taxon>Actinomycetes</taxon>
        <taxon>Pseudonocardiales</taxon>
        <taxon>Pseudonocardiaceae</taxon>
        <taxon>Actinoalloteichus</taxon>
    </lineage>
</organism>
<protein>
    <submittedName>
        <fullName evidence="2">Lysophospholipase L1-like esterase</fullName>
    </submittedName>
</protein>
<dbReference type="RefSeq" id="WP_083683485.1">
    <property type="nucleotide sequence ID" value="NZ_CP016076.1"/>
</dbReference>
<dbReference type="CDD" id="cd00229">
    <property type="entry name" value="SGNH_hydrolase"/>
    <property type="match status" value="1"/>
</dbReference>
<dbReference type="Pfam" id="PF13472">
    <property type="entry name" value="Lipase_GDSL_2"/>
    <property type="match status" value="1"/>
</dbReference>
<dbReference type="Gene3D" id="3.40.50.1110">
    <property type="entry name" value="SGNH hydrolase"/>
    <property type="match status" value="1"/>
</dbReference>